<feature type="domain" description="TyrR-like helix-turn-helix" evidence="1">
    <location>
        <begin position="32"/>
        <end position="76"/>
    </location>
</feature>
<organism evidence="2 3">
    <name type="scientific">Neobacillus pocheonensis</name>
    <dbReference type="NCBI Taxonomy" id="363869"/>
    <lineage>
        <taxon>Bacteria</taxon>
        <taxon>Bacillati</taxon>
        <taxon>Bacillota</taxon>
        <taxon>Bacilli</taxon>
        <taxon>Bacillales</taxon>
        <taxon>Bacillaceae</taxon>
        <taxon>Neobacillus</taxon>
    </lineage>
</organism>
<dbReference type="InterPro" id="IPR009057">
    <property type="entry name" value="Homeodomain-like_sf"/>
</dbReference>
<evidence type="ECO:0000259" key="1">
    <source>
        <dbReference type="Pfam" id="PF18024"/>
    </source>
</evidence>
<reference evidence="2 3" key="1">
    <citation type="submission" date="2022-06" db="EMBL/GenBank/DDBJ databases">
        <authorList>
            <person name="Jeon C.O."/>
        </authorList>
    </citation>
    <scope>NUCLEOTIDE SEQUENCE [LARGE SCALE GENOMIC DNA]</scope>
    <source>
        <strain evidence="2 3">KCTC 13943</strain>
    </source>
</reference>
<gene>
    <name evidence="2" type="ORF">NDK43_11420</name>
</gene>
<name>A0ABT0WBH9_9BACI</name>
<dbReference type="Proteomes" id="UP001523262">
    <property type="component" value="Unassembled WGS sequence"/>
</dbReference>
<comment type="caution">
    <text evidence="2">The sequence shown here is derived from an EMBL/GenBank/DDBJ whole genome shotgun (WGS) entry which is preliminary data.</text>
</comment>
<proteinExistence type="predicted"/>
<dbReference type="InterPro" id="IPR030828">
    <property type="entry name" value="HTH_TyrR"/>
</dbReference>
<dbReference type="Pfam" id="PF18024">
    <property type="entry name" value="HTH_50"/>
    <property type="match status" value="1"/>
</dbReference>
<dbReference type="SUPFAM" id="SSF46689">
    <property type="entry name" value="Homeodomain-like"/>
    <property type="match status" value="1"/>
</dbReference>
<dbReference type="EMBL" id="JAMQCR010000001">
    <property type="protein sequence ID" value="MCM2532885.1"/>
    <property type="molecule type" value="Genomic_DNA"/>
</dbReference>
<keyword evidence="3" id="KW-1185">Reference proteome</keyword>
<protein>
    <recommendedName>
        <fullName evidence="1">TyrR-like helix-turn-helix domain-containing protein</fullName>
    </recommendedName>
</protein>
<dbReference type="Gene3D" id="1.10.10.60">
    <property type="entry name" value="Homeodomain-like"/>
    <property type="match status" value="1"/>
</dbReference>
<sequence>MENLVTSVLEPTIEPYHLPYQLQQVDNEPTSNLKSRLEQLEKRIVNEALVNHSSLRQAAKTLGIDHTTLVKKLQRWKRDR</sequence>
<evidence type="ECO:0000313" key="2">
    <source>
        <dbReference type="EMBL" id="MCM2532885.1"/>
    </source>
</evidence>
<accession>A0ABT0WBH9</accession>
<evidence type="ECO:0000313" key="3">
    <source>
        <dbReference type="Proteomes" id="UP001523262"/>
    </source>
</evidence>